<dbReference type="Pfam" id="PF13439">
    <property type="entry name" value="Glyco_transf_4"/>
    <property type="match status" value="1"/>
</dbReference>
<dbReference type="PANTHER" id="PTHR12526">
    <property type="entry name" value="GLYCOSYLTRANSFERASE"/>
    <property type="match status" value="1"/>
</dbReference>
<gene>
    <name evidence="3" type="ORF">AOQ72_00750</name>
</gene>
<proteinExistence type="predicted"/>
<dbReference type="InterPro" id="IPR001296">
    <property type="entry name" value="Glyco_trans_1"/>
</dbReference>
<dbReference type="CDD" id="cd03801">
    <property type="entry name" value="GT4_PimA-like"/>
    <property type="match status" value="1"/>
</dbReference>
<dbReference type="RefSeq" id="WP_057029934.1">
    <property type="nucleotide sequence ID" value="NZ_LJYF01000040.1"/>
</dbReference>
<reference evidence="3 4" key="1">
    <citation type="submission" date="2015-09" db="EMBL/GenBank/DDBJ databases">
        <title>Draft Genome Sequence of the Strain BR 3267 (Bradyrhizobium yuanmingense) recommended as inoculant for cowpea in Brazil.</title>
        <authorList>
            <person name="Simoes-Araujo J.L."/>
            <person name="Zilli J.E."/>
        </authorList>
    </citation>
    <scope>NUCLEOTIDE SEQUENCE [LARGE SCALE GENOMIC DNA]</scope>
    <source>
        <strain evidence="3 4">BR3267</strain>
    </source>
</reference>
<dbReference type="Pfam" id="PF00534">
    <property type="entry name" value="Glycos_transf_1"/>
    <property type="match status" value="1"/>
</dbReference>
<dbReference type="Proteomes" id="UP000051380">
    <property type="component" value="Unassembled WGS sequence"/>
</dbReference>
<dbReference type="AlphaFoldDB" id="A0A0R3BV05"/>
<dbReference type="InterPro" id="IPR028098">
    <property type="entry name" value="Glyco_trans_4-like_N"/>
</dbReference>
<dbReference type="EMBL" id="LJYF01000040">
    <property type="protein sequence ID" value="KRP88943.1"/>
    <property type="molecule type" value="Genomic_DNA"/>
</dbReference>
<dbReference type="SUPFAM" id="SSF53756">
    <property type="entry name" value="UDP-Glycosyltransferase/glycogen phosphorylase"/>
    <property type="match status" value="1"/>
</dbReference>
<evidence type="ECO:0000313" key="4">
    <source>
        <dbReference type="Proteomes" id="UP000051380"/>
    </source>
</evidence>
<protein>
    <submittedName>
        <fullName evidence="3">Glycosyl transferase family 1</fullName>
    </submittedName>
</protein>
<dbReference type="Gene3D" id="3.40.50.2000">
    <property type="entry name" value="Glycogen Phosphorylase B"/>
    <property type="match status" value="2"/>
</dbReference>
<dbReference type="PANTHER" id="PTHR12526:SF634">
    <property type="entry name" value="BLL3361 PROTEIN"/>
    <property type="match status" value="1"/>
</dbReference>
<name>A0A0R3BV05_9BRAD</name>
<dbReference type="GO" id="GO:0016757">
    <property type="term" value="F:glycosyltransferase activity"/>
    <property type="evidence" value="ECO:0007669"/>
    <property type="project" value="InterPro"/>
</dbReference>
<evidence type="ECO:0000313" key="3">
    <source>
        <dbReference type="EMBL" id="KRP88943.1"/>
    </source>
</evidence>
<feature type="domain" description="Glycosyltransferase subfamily 4-like N-terminal" evidence="2">
    <location>
        <begin position="16"/>
        <end position="186"/>
    </location>
</feature>
<dbReference type="STRING" id="108015.GA0061099_1009152"/>
<evidence type="ECO:0000259" key="2">
    <source>
        <dbReference type="Pfam" id="PF13439"/>
    </source>
</evidence>
<comment type="caution">
    <text evidence="3">The sequence shown here is derived from an EMBL/GenBank/DDBJ whole genome shotgun (WGS) entry which is preliminary data.</text>
</comment>
<organism evidence="3 4">
    <name type="scientific">Bradyrhizobium yuanmingense</name>
    <dbReference type="NCBI Taxonomy" id="108015"/>
    <lineage>
        <taxon>Bacteria</taxon>
        <taxon>Pseudomonadati</taxon>
        <taxon>Pseudomonadota</taxon>
        <taxon>Alphaproteobacteria</taxon>
        <taxon>Hyphomicrobiales</taxon>
        <taxon>Nitrobacteraceae</taxon>
        <taxon>Bradyrhizobium</taxon>
    </lineage>
</organism>
<feature type="domain" description="Glycosyl transferase family 1" evidence="1">
    <location>
        <begin position="231"/>
        <end position="332"/>
    </location>
</feature>
<keyword evidence="3" id="KW-0808">Transferase</keyword>
<sequence length="370" mass="40297">MNRGADIRIMMTTDTVGGVWTYSCALATSLAASGADVTLVTLGPRARVDQRQMLRETSVHLVDTDLALEWQDPEGQNVSDARRVLANLEARLMPDVVHLNSFREATFAWQAPTVLVAHSCVNSWALACHDTAWLGEPKWRRYSERVAAALDAAQAWVCPSRAFHDDITAIYQPRSRGAVIWNGISPRAPSGRKQDLIFAAGRLWDRAKNIEALAAAAPGLDWPVEVAGPIEARLPAGITWLGELPHAALETRLQHAAIFVSPALYEPFGLSVLEAAAAGCALVISDIPTFRELWRGAALFVDPADSDALHRALADLCADEMGRAKLQRAAYEQSLTYSLTRMTSAYLGLYQDLIASRRTSAAASQIEVRA</sequence>
<evidence type="ECO:0000259" key="1">
    <source>
        <dbReference type="Pfam" id="PF00534"/>
    </source>
</evidence>
<dbReference type="OrthoDB" id="7847955at2"/>
<accession>A0A0R3BV05</accession>